<dbReference type="Pfam" id="PF00079">
    <property type="entry name" value="Serpin"/>
    <property type="match status" value="1"/>
</dbReference>
<dbReference type="Gene3D" id="3.30.497.10">
    <property type="entry name" value="Antithrombin, subunit I, domain 2"/>
    <property type="match status" value="1"/>
</dbReference>
<dbReference type="GO" id="GO:0004867">
    <property type="term" value="F:serine-type endopeptidase inhibitor activity"/>
    <property type="evidence" value="ECO:0007669"/>
    <property type="project" value="InterPro"/>
</dbReference>
<dbReference type="InterPro" id="IPR042178">
    <property type="entry name" value="Serpin_sf_1"/>
</dbReference>
<dbReference type="InterPro" id="IPR042185">
    <property type="entry name" value="Serpin_sf_2"/>
</dbReference>
<dbReference type="InterPro" id="IPR000215">
    <property type="entry name" value="Serpin_fam"/>
</dbReference>
<evidence type="ECO:0000259" key="2">
    <source>
        <dbReference type="SMART" id="SM00093"/>
    </source>
</evidence>
<dbReference type="Proteomes" id="UP000694580">
    <property type="component" value="Unplaced"/>
</dbReference>
<evidence type="ECO:0000313" key="3">
    <source>
        <dbReference type="Ensembl" id="ENSDCDP00010037572.1"/>
    </source>
</evidence>
<dbReference type="PANTHER" id="PTHR11461">
    <property type="entry name" value="SERINE PROTEASE INHIBITOR, SERPIN"/>
    <property type="match status" value="1"/>
</dbReference>
<accession>A0AAY4CWE0</accession>
<dbReference type="GO" id="GO:0016525">
    <property type="term" value="P:negative regulation of angiogenesis"/>
    <property type="evidence" value="ECO:0007669"/>
    <property type="project" value="TreeGrafter"/>
</dbReference>
<gene>
    <name evidence="3" type="primary">SERPINF1</name>
</gene>
<evidence type="ECO:0000256" key="1">
    <source>
        <dbReference type="RuleBase" id="RU000411"/>
    </source>
</evidence>
<dbReference type="AlphaFoldDB" id="A0AAY4CWE0"/>
<dbReference type="SMART" id="SM00093">
    <property type="entry name" value="SERPIN"/>
    <property type="match status" value="1"/>
</dbReference>
<dbReference type="InterPro" id="IPR023795">
    <property type="entry name" value="Serpin_CS"/>
</dbReference>
<feature type="domain" description="Serpin" evidence="2">
    <location>
        <begin position="9"/>
        <end position="324"/>
    </location>
</feature>
<proteinExistence type="inferred from homology"/>
<dbReference type="InterPro" id="IPR023796">
    <property type="entry name" value="Serpin_dom"/>
</dbReference>
<protein>
    <recommendedName>
        <fullName evidence="2">Serpin domain-containing protein</fullName>
    </recommendedName>
</protein>
<dbReference type="PANTHER" id="PTHR11461:SF84">
    <property type="entry name" value="PIGMENT EPITHELIUM-DERIVED FACTOR"/>
    <property type="match status" value="1"/>
</dbReference>
<reference evidence="3" key="1">
    <citation type="submission" date="2025-08" db="UniProtKB">
        <authorList>
            <consortium name="Ensembl"/>
        </authorList>
    </citation>
    <scope>IDENTIFICATION</scope>
</reference>
<evidence type="ECO:0000313" key="4">
    <source>
        <dbReference type="Proteomes" id="UP000694580"/>
    </source>
</evidence>
<dbReference type="GO" id="GO:0005615">
    <property type="term" value="C:extracellular space"/>
    <property type="evidence" value="ECO:0007669"/>
    <property type="project" value="InterPro"/>
</dbReference>
<organism evidence="3 4">
    <name type="scientific">Denticeps clupeoides</name>
    <name type="common">denticle herring</name>
    <dbReference type="NCBI Taxonomy" id="299321"/>
    <lineage>
        <taxon>Eukaryota</taxon>
        <taxon>Metazoa</taxon>
        <taxon>Chordata</taxon>
        <taxon>Craniata</taxon>
        <taxon>Vertebrata</taxon>
        <taxon>Euteleostomi</taxon>
        <taxon>Actinopterygii</taxon>
        <taxon>Neopterygii</taxon>
        <taxon>Teleostei</taxon>
        <taxon>Clupei</taxon>
        <taxon>Clupeiformes</taxon>
        <taxon>Denticipitoidei</taxon>
        <taxon>Denticipitidae</taxon>
        <taxon>Denticeps</taxon>
    </lineage>
</organism>
<dbReference type="GeneTree" id="ENSGT00940000158112"/>
<dbReference type="PROSITE" id="PS00284">
    <property type="entry name" value="SERPIN"/>
    <property type="match status" value="1"/>
</dbReference>
<dbReference type="InterPro" id="IPR036186">
    <property type="entry name" value="Serpin_sf"/>
</dbReference>
<name>A0AAY4CWE0_9TELE</name>
<reference evidence="3" key="2">
    <citation type="submission" date="2025-09" db="UniProtKB">
        <authorList>
            <consortium name="Ensembl"/>
        </authorList>
    </citation>
    <scope>IDENTIFICATION</scope>
</reference>
<comment type="similarity">
    <text evidence="1">Belongs to the serpin family.</text>
</comment>
<keyword evidence="4" id="KW-1185">Reference proteome</keyword>
<dbReference type="Gene3D" id="2.30.39.10">
    <property type="entry name" value="Alpha-1-antitrypsin, domain 1"/>
    <property type="match status" value="1"/>
</dbReference>
<dbReference type="SUPFAM" id="SSF56574">
    <property type="entry name" value="Serpins"/>
    <property type="match status" value="1"/>
</dbReference>
<dbReference type="Ensembl" id="ENSDCDT00010047155.1">
    <property type="protein sequence ID" value="ENSDCDP00010037572.1"/>
    <property type="gene ID" value="ENSDCDG00010024478.1"/>
</dbReference>
<sequence length="330" mass="36066">RVASLTFEANVLAELESSGSRRAGDIISTFSALKVVVVVMETGRLLITGRFSPAGITRLRVNPEYSSDVSKQYGVKPLTLMGGARDLKNINDWFKSETGGKVEQTFSTPLPRAGGVSAGAAAYFKGKWVTRFSQSGQMEEFQRDGEGPARIPMMQQRNYPIKMGVDSDLGCTIAQVQMDQGVSVYYFLPDEVTRNMTLIEDSLTAEFVQDLSMTLHPVEAELMLPILKLSYSFDALPLLSDLGLSDWLSQTDLTKITAQPAKLSTFRQKVVMETAPEGSQYPNAGAAAASQAMGVAYRVDRPFLFLVRDEPSGALLFIGKVLNPQDLEKA</sequence>